<dbReference type="Pfam" id="PF16344">
    <property type="entry name" value="FecR_C"/>
    <property type="match status" value="1"/>
</dbReference>
<dbReference type="Proteomes" id="UP001468798">
    <property type="component" value="Unassembled WGS sequence"/>
</dbReference>
<proteinExistence type="predicted"/>
<keyword evidence="5" id="KW-1185">Reference proteome</keyword>
<dbReference type="PIRSF" id="PIRSF018266">
    <property type="entry name" value="FecR"/>
    <property type="match status" value="1"/>
</dbReference>
<comment type="caution">
    <text evidence="4">The sequence shown here is derived from an EMBL/GenBank/DDBJ whole genome shotgun (WGS) entry which is preliminary data.</text>
</comment>
<evidence type="ECO:0000256" key="1">
    <source>
        <dbReference type="SAM" id="Phobius"/>
    </source>
</evidence>
<dbReference type="InterPro" id="IPR012373">
    <property type="entry name" value="Ferrdict_sens_TM"/>
</dbReference>
<dbReference type="RefSeq" id="WP_342692086.1">
    <property type="nucleotide sequence ID" value="NZ_JBCGDP010000010.1"/>
</dbReference>
<dbReference type="PANTHER" id="PTHR30273:SF2">
    <property type="entry name" value="PROTEIN FECR"/>
    <property type="match status" value="1"/>
</dbReference>
<feature type="domain" description="Protein FecR C-terminal" evidence="3">
    <location>
        <begin position="270"/>
        <end position="340"/>
    </location>
</feature>
<dbReference type="InterPro" id="IPR006860">
    <property type="entry name" value="FecR"/>
</dbReference>
<evidence type="ECO:0000313" key="5">
    <source>
        <dbReference type="Proteomes" id="UP001468798"/>
    </source>
</evidence>
<dbReference type="EMBL" id="JBCGDP010000010">
    <property type="protein sequence ID" value="MEM0577166.1"/>
    <property type="molecule type" value="Genomic_DNA"/>
</dbReference>
<name>A0ABU9NP98_9FLAO</name>
<keyword evidence="1" id="KW-1133">Transmembrane helix</keyword>
<protein>
    <submittedName>
        <fullName evidence="4">FecR domain-containing protein</fullName>
    </submittedName>
</protein>
<sequence length="346" mass="39495">MQQKVFEELFERYLQNTITEVEKQQLMELVKNEDYEEFVKEKIALLLEEKENIVVLDKQKSDAILTYILAATPETKVIAMDSREKRHKQLVRVLWATAASVALFLLVRNTIFTTKNIDTAPTKVEQVETVDPILAFTGKQLIHLPDGSTILLNENSSIQYDQTTFNDKTREVRLYGEAYFDIKHNKSKPFIVHTGKVHTKVLGTAFNINAYKNAQNIEVTVTRGKVQVGDAEKVYAIITPNQQIRVNKNTLAYQQNIVDAEEIVKWKSNYLILENNNMEEAIAQISDKYKVTITLGNENIKNCSITASFLNEENLDHVLKVICSVTETNYHYTENGSIVIEGKGCE</sequence>
<keyword evidence="1" id="KW-0812">Transmembrane</keyword>
<dbReference type="Gene3D" id="3.55.50.30">
    <property type="match status" value="1"/>
</dbReference>
<dbReference type="InterPro" id="IPR032508">
    <property type="entry name" value="FecR_C"/>
</dbReference>
<evidence type="ECO:0000259" key="2">
    <source>
        <dbReference type="Pfam" id="PF04773"/>
    </source>
</evidence>
<feature type="transmembrane region" description="Helical" evidence="1">
    <location>
        <begin position="90"/>
        <end position="107"/>
    </location>
</feature>
<evidence type="ECO:0000259" key="3">
    <source>
        <dbReference type="Pfam" id="PF16344"/>
    </source>
</evidence>
<organism evidence="4 5">
    <name type="scientific">Flavobacterium polysaccharolyticum</name>
    <dbReference type="NCBI Taxonomy" id="3133148"/>
    <lineage>
        <taxon>Bacteria</taxon>
        <taxon>Pseudomonadati</taxon>
        <taxon>Bacteroidota</taxon>
        <taxon>Flavobacteriia</taxon>
        <taxon>Flavobacteriales</taxon>
        <taxon>Flavobacteriaceae</taxon>
        <taxon>Flavobacterium</taxon>
    </lineage>
</organism>
<gene>
    <name evidence="4" type="ORF">WFZ86_11720</name>
</gene>
<keyword evidence="1" id="KW-0472">Membrane</keyword>
<accession>A0ABU9NP98</accession>
<evidence type="ECO:0000313" key="4">
    <source>
        <dbReference type="EMBL" id="MEM0577166.1"/>
    </source>
</evidence>
<dbReference type="PANTHER" id="PTHR30273">
    <property type="entry name" value="PERIPLASMIC SIGNAL SENSOR AND SIGMA FACTOR ACTIVATOR FECR-RELATED"/>
    <property type="match status" value="1"/>
</dbReference>
<dbReference type="Gene3D" id="2.60.120.1440">
    <property type="match status" value="1"/>
</dbReference>
<dbReference type="Pfam" id="PF04773">
    <property type="entry name" value="FecR"/>
    <property type="match status" value="1"/>
</dbReference>
<reference evidence="4 5" key="1">
    <citation type="submission" date="2024-03" db="EMBL/GenBank/DDBJ databases">
        <title>Two novel species of the genus Flavobacterium exhibiting potentially degradation of complex polysaccharides.</title>
        <authorList>
            <person name="Lian X."/>
        </authorList>
    </citation>
    <scope>NUCLEOTIDE SEQUENCE [LARGE SCALE GENOMIC DNA]</scope>
    <source>
        <strain evidence="4 5">N6</strain>
    </source>
</reference>
<feature type="domain" description="FecR protein" evidence="2">
    <location>
        <begin position="139"/>
        <end position="227"/>
    </location>
</feature>